<dbReference type="RefSeq" id="WP_221858708.1">
    <property type="nucleotide sequence ID" value="NZ_BAAAYV010000006.1"/>
</dbReference>
<dbReference type="EMBL" id="BAAAYV010000006">
    <property type="protein sequence ID" value="GAA3656395.1"/>
    <property type="molecule type" value="Genomic_DNA"/>
</dbReference>
<sequence length="254" mass="27758">MTLPCTPAPVASRTLRPRRRAPLAVTAGAAALALVLAAAPARADVIWQGGSADGAGVFGTIECDDPGVLSVVDGAFRFQKSVGTYRCEARGVRADGERLAFAEDETYWLGWTQSLELVPDATQGDWVAWQWKSYPNADQNYPLLLRVQSGELRLTYVAPGEVWTTIWSAPVSELDEHRVAIGIHTSATEADGWVELYYDGERQTFADGSTRYAGRTWDSANEPKWGAYDRDNTAFEIANRVSDLVIGTTKEDVL</sequence>
<accession>A0ABP7BDU8</accession>
<name>A0ABP7BDU8_9MICO</name>
<dbReference type="InterPro" id="IPR006311">
    <property type="entry name" value="TAT_signal"/>
</dbReference>
<dbReference type="PROSITE" id="PS51318">
    <property type="entry name" value="TAT"/>
    <property type="match status" value="1"/>
</dbReference>
<reference evidence="3" key="1">
    <citation type="journal article" date="2019" name="Int. J. Syst. Evol. Microbiol.">
        <title>The Global Catalogue of Microorganisms (GCM) 10K type strain sequencing project: providing services to taxonomists for standard genome sequencing and annotation.</title>
        <authorList>
            <consortium name="The Broad Institute Genomics Platform"/>
            <consortium name="The Broad Institute Genome Sequencing Center for Infectious Disease"/>
            <person name="Wu L."/>
            <person name="Ma J."/>
        </authorList>
    </citation>
    <scope>NUCLEOTIDE SEQUENCE [LARGE SCALE GENOMIC DNA]</scope>
    <source>
        <strain evidence="3">JCM 16546</strain>
    </source>
</reference>
<dbReference type="GO" id="GO:0016829">
    <property type="term" value="F:lyase activity"/>
    <property type="evidence" value="ECO:0007669"/>
    <property type="project" value="UniProtKB-KW"/>
</dbReference>
<comment type="caution">
    <text evidence="2">The sequence shown here is derived from an EMBL/GenBank/DDBJ whole genome shotgun (WGS) entry which is preliminary data.</text>
</comment>
<keyword evidence="1" id="KW-0732">Signal</keyword>
<feature type="signal peptide" evidence="1">
    <location>
        <begin position="1"/>
        <end position="43"/>
    </location>
</feature>
<keyword evidence="3" id="KW-1185">Reference proteome</keyword>
<organism evidence="2 3">
    <name type="scientific">Microbacterium marinilacus</name>
    <dbReference type="NCBI Taxonomy" id="415209"/>
    <lineage>
        <taxon>Bacteria</taxon>
        <taxon>Bacillati</taxon>
        <taxon>Actinomycetota</taxon>
        <taxon>Actinomycetes</taxon>
        <taxon>Micrococcales</taxon>
        <taxon>Microbacteriaceae</taxon>
        <taxon>Microbacterium</taxon>
    </lineage>
</organism>
<evidence type="ECO:0000256" key="1">
    <source>
        <dbReference type="SAM" id="SignalP"/>
    </source>
</evidence>
<evidence type="ECO:0000313" key="3">
    <source>
        <dbReference type="Proteomes" id="UP001410795"/>
    </source>
</evidence>
<gene>
    <name evidence="2" type="ORF">GCM10022202_15810</name>
</gene>
<feature type="chain" id="PRO_5045352505" evidence="1">
    <location>
        <begin position="44"/>
        <end position="254"/>
    </location>
</feature>
<keyword evidence="2" id="KW-0456">Lyase</keyword>
<protein>
    <submittedName>
        <fullName evidence="2">Heparin lyase I family protein</fullName>
    </submittedName>
</protein>
<evidence type="ECO:0000313" key="2">
    <source>
        <dbReference type="EMBL" id="GAA3656395.1"/>
    </source>
</evidence>
<proteinExistence type="predicted"/>
<dbReference type="Proteomes" id="UP001410795">
    <property type="component" value="Unassembled WGS sequence"/>
</dbReference>